<feature type="region of interest" description="Disordered" evidence="12">
    <location>
        <begin position="415"/>
        <end position="436"/>
    </location>
</feature>
<evidence type="ECO:0000256" key="2">
    <source>
        <dbReference type="ARBA" id="ARBA00012513"/>
    </source>
</evidence>
<dbReference type="InterPro" id="IPR050236">
    <property type="entry name" value="Ser_Thr_kinase_AGC"/>
</dbReference>
<keyword evidence="5" id="KW-0808">Transferase</keyword>
<evidence type="ECO:0000256" key="3">
    <source>
        <dbReference type="ARBA" id="ARBA00022148"/>
    </source>
</evidence>
<dbReference type="Gene3D" id="1.10.510.10">
    <property type="entry name" value="Transferase(Phosphotransferase) domain 1"/>
    <property type="match status" value="2"/>
</dbReference>
<evidence type="ECO:0000256" key="6">
    <source>
        <dbReference type="ARBA" id="ARBA00022741"/>
    </source>
</evidence>
<evidence type="ECO:0000313" key="16">
    <source>
        <dbReference type="RefSeq" id="XP_017776553.1"/>
    </source>
</evidence>
<sequence length="582" mass="65432">MGENKENVSKLSESISKAPDIHDFCIIKPISRGAFGKVFLGSKKSNMDVMYAIKVMKKTEMVNKNMVSQVVNERNALALTKSPFCVQLYYSLQTSSSVYLVMEYMVGGDLKSLLSVYGFFDEFMASFYVAEVCLALQYLHSHSIIHRDIKPDNMLLSRDGHVKLTDFGLSRVQIHRDLEISDFENCTPNLCTRTPGQLLSLTSHLSFGSDSNSESTNKLEASSVLFDQSTNTQAGKSETCTSSTMPNMSALSGIMPFHSAEAITPSLITDTSSQYHTCSYCGSTQQDITETSNISCSTSPVSRRVPSRCCIMTFRGDRKRKYRSPSPNKLRKAYVRTGLTGEMEILRVDSVSPPKGVTFSTPVSTQKPNKYKIKATRFELPKNSTIDDDKQVNISEITSPKTGTNHYVSPIHLNTTPKTPRTPYRTPKSVRRGQWSSDQRILGTPDYLAPELLLRKGHNYAVDWWALGVCYYEFVTGIPPFNDISPQQVFKNILERNIEWPTDDEALSDNTMGAIEELLTSDPELRPRDKEVMKMPVFSSIDWENLLSVQPPFVPDPYDLTDTGYFQARNELLNFNISNFDL</sequence>
<evidence type="ECO:0000256" key="11">
    <source>
        <dbReference type="ARBA" id="ARBA00048679"/>
    </source>
</evidence>
<comment type="similarity">
    <text evidence="1">Belongs to the protein kinase superfamily. AGC Ser/Thr protein kinase family.</text>
</comment>
<dbReference type="GeneID" id="108562652"/>
<evidence type="ECO:0000256" key="8">
    <source>
        <dbReference type="ARBA" id="ARBA00022840"/>
    </source>
</evidence>
<dbReference type="GO" id="GO:0016301">
    <property type="term" value="F:kinase activity"/>
    <property type="evidence" value="ECO:0007669"/>
    <property type="project" value="UniProtKB-KW"/>
</dbReference>
<keyword evidence="7 16" id="KW-0418">Kinase</keyword>
<dbReference type="Gene3D" id="3.30.200.20">
    <property type="entry name" value="Phosphorylase Kinase, domain 1"/>
    <property type="match status" value="2"/>
</dbReference>
<evidence type="ECO:0000256" key="5">
    <source>
        <dbReference type="ARBA" id="ARBA00022679"/>
    </source>
</evidence>
<organism evidence="15 16">
    <name type="scientific">Nicrophorus vespilloides</name>
    <name type="common">Boreal carrion beetle</name>
    <dbReference type="NCBI Taxonomy" id="110193"/>
    <lineage>
        <taxon>Eukaryota</taxon>
        <taxon>Metazoa</taxon>
        <taxon>Ecdysozoa</taxon>
        <taxon>Arthropoda</taxon>
        <taxon>Hexapoda</taxon>
        <taxon>Insecta</taxon>
        <taxon>Pterygota</taxon>
        <taxon>Neoptera</taxon>
        <taxon>Endopterygota</taxon>
        <taxon>Coleoptera</taxon>
        <taxon>Polyphaga</taxon>
        <taxon>Staphyliniformia</taxon>
        <taxon>Silphidae</taxon>
        <taxon>Nicrophorinae</taxon>
        <taxon>Nicrophorus</taxon>
    </lineage>
</organism>
<keyword evidence="15" id="KW-1185">Reference proteome</keyword>
<evidence type="ECO:0000259" key="14">
    <source>
        <dbReference type="PROSITE" id="PS51285"/>
    </source>
</evidence>
<dbReference type="InterPro" id="IPR037638">
    <property type="entry name" value="MASTL_STKc"/>
</dbReference>
<keyword evidence="4" id="KW-0723">Serine/threonine-protein kinase</keyword>
<accession>A0ABM1MPQ3</accession>
<evidence type="ECO:0000256" key="1">
    <source>
        <dbReference type="ARBA" id="ARBA00009903"/>
    </source>
</evidence>
<dbReference type="SUPFAM" id="SSF56112">
    <property type="entry name" value="Protein kinase-like (PK-like)"/>
    <property type="match status" value="1"/>
</dbReference>
<evidence type="ECO:0000256" key="4">
    <source>
        <dbReference type="ARBA" id="ARBA00022527"/>
    </source>
</evidence>
<dbReference type="RefSeq" id="XP_017776553.1">
    <property type="nucleotide sequence ID" value="XM_017921064.1"/>
</dbReference>
<evidence type="ECO:0000256" key="10">
    <source>
        <dbReference type="ARBA" id="ARBA00047899"/>
    </source>
</evidence>
<protein>
    <recommendedName>
        <fullName evidence="3">Serine/threonine-protein kinase greatwall</fullName>
        <ecNumber evidence="2">2.7.11.1</ecNumber>
    </recommendedName>
    <alternativeName>
        <fullName evidence="9">Microtubule-associated serine/threonine-protein kinase-like</fullName>
    </alternativeName>
</protein>
<reference evidence="16" key="1">
    <citation type="submission" date="2025-08" db="UniProtKB">
        <authorList>
            <consortium name="RefSeq"/>
        </authorList>
    </citation>
    <scope>IDENTIFICATION</scope>
    <source>
        <tissue evidence="16">Whole Larva</tissue>
    </source>
</reference>
<gene>
    <name evidence="16" type="primary">LOC108562652</name>
</gene>
<name>A0ABM1MPQ3_NICVS</name>
<feature type="domain" description="Protein kinase" evidence="13">
    <location>
        <begin position="24"/>
        <end position="538"/>
    </location>
</feature>
<comment type="catalytic activity">
    <reaction evidence="10">
        <text>L-threonyl-[protein] + ATP = O-phospho-L-threonyl-[protein] + ADP + H(+)</text>
        <dbReference type="Rhea" id="RHEA:46608"/>
        <dbReference type="Rhea" id="RHEA-COMP:11060"/>
        <dbReference type="Rhea" id="RHEA-COMP:11605"/>
        <dbReference type="ChEBI" id="CHEBI:15378"/>
        <dbReference type="ChEBI" id="CHEBI:30013"/>
        <dbReference type="ChEBI" id="CHEBI:30616"/>
        <dbReference type="ChEBI" id="CHEBI:61977"/>
        <dbReference type="ChEBI" id="CHEBI:456216"/>
        <dbReference type="EC" id="2.7.11.1"/>
    </reaction>
</comment>
<dbReference type="Pfam" id="PF00069">
    <property type="entry name" value="Pkinase"/>
    <property type="match status" value="2"/>
</dbReference>
<dbReference type="PROSITE" id="PS51285">
    <property type="entry name" value="AGC_KINASE_CTER"/>
    <property type="match status" value="1"/>
</dbReference>
<dbReference type="PROSITE" id="PS00108">
    <property type="entry name" value="PROTEIN_KINASE_ST"/>
    <property type="match status" value="1"/>
</dbReference>
<evidence type="ECO:0000256" key="7">
    <source>
        <dbReference type="ARBA" id="ARBA00022777"/>
    </source>
</evidence>
<dbReference type="SMART" id="SM00220">
    <property type="entry name" value="S_TKc"/>
    <property type="match status" value="1"/>
</dbReference>
<dbReference type="PANTHER" id="PTHR24356:SF1">
    <property type="entry name" value="SERINE_THREONINE-PROTEIN KINASE GREATWALL"/>
    <property type="match status" value="1"/>
</dbReference>
<feature type="compositionally biased region" description="Low complexity" evidence="12">
    <location>
        <begin position="415"/>
        <end position="427"/>
    </location>
</feature>
<evidence type="ECO:0000256" key="12">
    <source>
        <dbReference type="SAM" id="MobiDB-lite"/>
    </source>
</evidence>
<keyword evidence="6" id="KW-0547">Nucleotide-binding</keyword>
<dbReference type="InterPro" id="IPR000719">
    <property type="entry name" value="Prot_kinase_dom"/>
</dbReference>
<dbReference type="InterPro" id="IPR011009">
    <property type="entry name" value="Kinase-like_dom_sf"/>
</dbReference>
<dbReference type="PROSITE" id="PS50011">
    <property type="entry name" value="PROTEIN_KINASE_DOM"/>
    <property type="match status" value="1"/>
</dbReference>
<dbReference type="Proteomes" id="UP000695000">
    <property type="component" value="Unplaced"/>
</dbReference>
<dbReference type="InterPro" id="IPR000961">
    <property type="entry name" value="AGC-kinase_C"/>
</dbReference>
<dbReference type="InterPro" id="IPR008271">
    <property type="entry name" value="Ser/Thr_kinase_AS"/>
</dbReference>
<evidence type="ECO:0000259" key="13">
    <source>
        <dbReference type="PROSITE" id="PS50011"/>
    </source>
</evidence>
<comment type="catalytic activity">
    <reaction evidence="11">
        <text>L-seryl-[protein] + ATP = O-phospho-L-seryl-[protein] + ADP + H(+)</text>
        <dbReference type="Rhea" id="RHEA:17989"/>
        <dbReference type="Rhea" id="RHEA-COMP:9863"/>
        <dbReference type="Rhea" id="RHEA-COMP:11604"/>
        <dbReference type="ChEBI" id="CHEBI:15378"/>
        <dbReference type="ChEBI" id="CHEBI:29999"/>
        <dbReference type="ChEBI" id="CHEBI:30616"/>
        <dbReference type="ChEBI" id="CHEBI:83421"/>
        <dbReference type="ChEBI" id="CHEBI:456216"/>
        <dbReference type="EC" id="2.7.11.1"/>
    </reaction>
</comment>
<evidence type="ECO:0000313" key="15">
    <source>
        <dbReference type="Proteomes" id="UP000695000"/>
    </source>
</evidence>
<feature type="domain" description="AGC-kinase C-terminal" evidence="14">
    <location>
        <begin position="539"/>
        <end position="582"/>
    </location>
</feature>
<dbReference type="CDD" id="cd05610">
    <property type="entry name" value="STKc_MASTL"/>
    <property type="match status" value="1"/>
</dbReference>
<keyword evidence="8" id="KW-0067">ATP-binding</keyword>
<dbReference type="EC" id="2.7.11.1" evidence="2"/>
<evidence type="ECO:0000256" key="9">
    <source>
        <dbReference type="ARBA" id="ARBA00033099"/>
    </source>
</evidence>
<proteinExistence type="inferred from homology"/>
<dbReference type="PANTHER" id="PTHR24356">
    <property type="entry name" value="SERINE/THREONINE-PROTEIN KINASE"/>
    <property type="match status" value="1"/>
</dbReference>